<evidence type="ECO:0000313" key="1">
    <source>
        <dbReference type="EMBL" id="MDQ0418685.1"/>
    </source>
</evidence>
<protein>
    <submittedName>
        <fullName evidence="1">Uncharacterized protein</fullName>
    </submittedName>
</protein>
<keyword evidence="2" id="KW-1185">Reference proteome</keyword>
<gene>
    <name evidence="1" type="ORF">J2Z48_002888</name>
</gene>
<proteinExistence type="predicted"/>
<comment type="caution">
    <text evidence="1">The sequence shown here is derived from an EMBL/GenBank/DDBJ whole genome shotgun (WGS) entry which is preliminary data.</text>
</comment>
<sequence>MSIFKYLHEFQEDILFLDAIQQVECKYYDLCVDFASKEDAERIKAMNLETYKGELETSLLQAMKLSKKKQARAIYYEYDLDNNWDSHFFLCSDYRPLAEQDDDWACDWEDVVKGPYLPEFARIYSENGFDSSRKAIGITLYLIARTVCAFASVCYGTDRSVPLCIGFHDQDPIVRINTD</sequence>
<dbReference type="RefSeq" id="WP_307254581.1">
    <property type="nucleotide sequence ID" value="NZ_JAUSUV010000016.1"/>
</dbReference>
<dbReference type="Proteomes" id="UP001238450">
    <property type="component" value="Unassembled WGS sequence"/>
</dbReference>
<dbReference type="AlphaFoldDB" id="A0AAJ1TGX4"/>
<dbReference type="EMBL" id="JAUSUV010000016">
    <property type="protein sequence ID" value="MDQ0418685.1"/>
    <property type="molecule type" value="Genomic_DNA"/>
</dbReference>
<evidence type="ECO:0000313" key="2">
    <source>
        <dbReference type="Proteomes" id="UP001238450"/>
    </source>
</evidence>
<reference evidence="1 2" key="1">
    <citation type="submission" date="2023-07" db="EMBL/GenBank/DDBJ databases">
        <title>Genomic Encyclopedia of Type Strains, Phase IV (KMG-IV): sequencing the most valuable type-strain genomes for metagenomic binning, comparative biology and taxonomic classification.</title>
        <authorList>
            <person name="Goeker M."/>
        </authorList>
    </citation>
    <scope>NUCLEOTIDE SEQUENCE [LARGE SCALE GENOMIC DNA]</scope>
    <source>
        <strain evidence="1 2">DSM 46876</strain>
    </source>
</reference>
<name>A0AAJ1TGX4_9BACL</name>
<accession>A0AAJ1TGX4</accession>
<organism evidence="1 2">
    <name type="scientific">Croceifilum oryzae</name>
    <dbReference type="NCBI Taxonomy" id="1553429"/>
    <lineage>
        <taxon>Bacteria</taxon>
        <taxon>Bacillati</taxon>
        <taxon>Bacillota</taxon>
        <taxon>Bacilli</taxon>
        <taxon>Bacillales</taxon>
        <taxon>Thermoactinomycetaceae</taxon>
        <taxon>Croceifilum</taxon>
    </lineage>
</organism>